<gene>
    <name evidence="2" type="ORF">V6242_10240</name>
</gene>
<keyword evidence="3" id="KW-1185">Reference proteome</keyword>
<dbReference type="GO" id="GO:0008168">
    <property type="term" value="F:methyltransferase activity"/>
    <property type="evidence" value="ECO:0007669"/>
    <property type="project" value="UniProtKB-KW"/>
</dbReference>
<accession>A0ABU9G974</accession>
<feature type="domain" description="Methyltransferase type 11" evidence="1">
    <location>
        <begin position="92"/>
        <end position="142"/>
    </location>
</feature>
<comment type="caution">
    <text evidence="2">The sequence shown here is derived from an EMBL/GenBank/DDBJ whole genome shotgun (WGS) entry which is preliminary data.</text>
</comment>
<evidence type="ECO:0000259" key="1">
    <source>
        <dbReference type="Pfam" id="PF08241"/>
    </source>
</evidence>
<dbReference type="GO" id="GO:0032259">
    <property type="term" value="P:methylation"/>
    <property type="evidence" value="ECO:0007669"/>
    <property type="project" value="UniProtKB-KW"/>
</dbReference>
<evidence type="ECO:0000313" key="3">
    <source>
        <dbReference type="Proteomes" id="UP001379949"/>
    </source>
</evidence>
<dbReference type="SUPFAM" id="SSF53335">
    <property type="entry name" value="S-adenosyl-L-methionine-dependent methyltransferases"/>
    <property type="match status" value="1"/>
</dbReference>
<dbReference type="Pfam" id="PF08241">
    <property type="entry name" value="Methyltransf_11"/>
    <property type="match status" value="1"/>
</dbReference>
<dbReference type="InterPro" id="IPR029063">
    <property type="entry name" value="SAM-dependent_MTases_sf"/>
</dbReference>
<dbReference type="RefSeq" id="WP_341562933.1">
    <property type="nucleotide sequence ID" value="NZ_JBAKAQ010000001.1"/>
</dbReference>
<proteinExistence type="predicted"/>
<dbReference type="Gene3D" id="3.40.50.150">
    <property type="entry name" value="Vaccinia Virus protein VP39"/>
    <property type="match status" value="1"/>
</dbReference>
<reference evidence="2 3" key="1">
    <citation type="submission" date="2024-02" db="EMBL/GenBank/DDBJ databases">
        <title>Bacteria isolated from the canopy kelp, Nereocystis luetkeana.</title>
        <authorList>
            <person name="Pfister C.A."/>
            <person name="Younker I.T."/>
            <person name="Light S.H."/>
        </authorList>
    </citation>
    <scope>NUCLEOTIDE SEQUENCE [LARGE SCALE GENOMIC DNA]</scope>
    <source>
        <strain evidence="2 3">TI.4.07</strain>
    </source>
</reference>
<protein>
    <submittedName>
        <fullName evidence="2">Methyltransferase domain-containing protein</fullName>
    </submittedName>
</protein>
<dbReference type="InterPro" id="IPR013216">
    <property type="entry name" value="Methyltransf_11"/>
</dbReference>
<evidence type="ECO:0000313" key="2">
    <source>
        <dbReference type="EMBL" id="MEL0613527.1"/>
    </source>
</evidence>
<keyword evidence="2" id="KW-0808">Transferase</keyword>
<organism evidence="2 3">
    <name type="scientific">Marinomonas arenicola</name>
    <dbReference type="NCBI Taxonomy" id="569601"/>
    <lineage>
        <taxon>Bacteria</taxon>
        <taxon>Pseudomonadati</taxon>
        <taxon>Pseudomonadota</taxon>
        <taxon>Gammaproteobacteria</taxon>
        <taxon>Oceanospirillales</taxon>
        <taxon>Oceanospirillaceae</taxon>
        <taxon>Marinomonas</taxon>
    </lineage>
</organism>
<sequence>MNNKNDALTSFSVENHCMLNDQSRQLFQTWYKTELGQSLSDLECSEIEREIDHAVGYYLVVQSPLNAISLDQHRLRESILIVPELELGAPKNVVVAKANELPLESDGVDVHVLHHTLDLSLTPHDDLREAARTLLPSGKLIVIGFNPWSLWGIRRLFSKRMKAPWCGRFIGHRRLEDWLKVAGLTLEKKRFLHYEPPLQKAAWRQRCHWIERLLSPFKLPFGGIYIMTATKQTRRYIPLKPRWKSARVRVPPFTKPAAKEMKD</sequence>
<dbReference type="Proteomes" id="UP001379949">
    <property type="component" value="Unassembled WGS sequence"/>
</dbReference>
<dbReference type="EMBL" id="JBAKAR010000007">
    <property type="protein sequence ID" value="MEL0613527.1"/>
    <property type="molecule type" value="Genomic_DNA"/>
</dbReference>
<name>A0ABU9G974_9GAMM</name>
<keyword evidence="2" id="KW-0489">Methyltransferase</keyword>